<proteinExistence type="predicted"/>
<accession>A0ABS2CP67</accession>
<name>A0ABS2CP67_9MICO</name>
<keyword evidence="3" id="KW-1185">Reference proteome</keyword>
<comment type="caution">
    <text evidence="2">The sequence shown here is derived from an EMBL/GenBank/DDBJ whole genome shotgun (WGS) entry which is preliminary data.</text>
</comment>
<dbReference type="Proteomes" id="UP001430172">
    <property type="component" value="Unassembled WGS sequence"/>
</dbReference>
<evidence type="ECO:0000256" key="1">
    <source>
        <dbReference type="SAM" id="MobiDB-lite"/>
    </source>
</evidence>
<dbReference type="RefSeq" id="WP_204132093.1">
    <property type="nucleotide sequence ID" value="NZ_JAFDVD010000016.1"/>
</dbReference>
<dbReference type="EMBL" id="JAFDVD010000016">
    <property type="protein sequence ID" value="MBM6401625.1"/>
    <property type="molecule type" value="Genomic_DNA"/>
</dbReference>
<evidence type="ECO:0000313" key="2">
    <source>
        <dbReference type="EMBL" id="MBM6401625.1"/>
    </source>
</evidence>
<protein>
    <submittedName>
        <fullName evidence="2">Uncharacterized protein</fullName>
    </submittedName>
</protein>
<sequence>MWWFIGLLALIVVLGVVLDRRRRGTGTRSEFTGDAPYGAESAASRVSRGGPGFGSGGGGAG</sequence>
<feature type="compositionally biased region" description="Gly residues" evidence="1">
    <location>
        <begin position="49"/>
        <end position="61"/>
    </location>
</feature>
<organism evidence="2 3">
    <name type="scientific">Phycicoccus sonneratiae</name>
    <dbReference type="NCBI Taxonomy" id="2807628"/>
    <lineage>
        <taxon>Bacteria</taxon>
        <taxon>Bacillati</taxon>
        <taxon>Actinomycetota</taxon>
        <taxon>Actinomycetes</taxon>
        <taxon>Micrococcales</taxon>
        <taxon>Intrasporangiaceae</taxon>
        <taxon>Phycicoccus</taxon>
    </lineage>
</organism>
<gene>
    <name evidence="2" type="ORF">JQN70_14610</name>
</gene>
<feature type="region of interest" description="Disordered" evidence="1">
    <location>
        <begin position="23"/>
        <end position="61"/>
    </location>
</feature>
<reference evidence="2" key="1">
    <citation type="submission" date="2021-02" db="EMBL/GenBank/DDBJ databases">
        <title>Phycicoccus sp. MQZ13P-5T, whole genome shotgun sequence.</title>
        <authorList>
            <person name="Tuo L."/>
        </authorList>
    </citation>
    <scope>NUCLEOTIDE SEQUENCE</scope>
    <source>
        <strain evidence="2">MQZ13P-5</strain>
    </source>
</reference>
<evidence type="ECO:0000313" key="3">
    <source>
        <dbReference type="Proteomes" id="UP001430172"/>
    </source>
</evidence>